<organism evidence="3 4">
    <name type="scientific">Luteolibacter pohnpeiensis</name>
    <dbReference type="NCBI Taxonomy" id="454153"/>
    <lineage>
        <taxon>Bacteria</taxon>
        <taxon>Pseudomonadati</taxon>
        <taxon>Verrucomicrobiota</taxon>
        <taxon>Verrucomicrobiia</taxon>
        <taxon>Verrucomicrobiales</taxon>
        <taxon>Verrucomicrobiaceae</taxon>
        <taxon>Luteolibacter</taxon>
    </lineage>
</organism>
<accession>A0A934S369</accession>
<reference evidence="3" key="1">
    <citation type="submission" date="2021-01" db="EMBL/GenBank/DDBJ databases">
        <title>Modified the classification status of verrucomicrobia.</title>
        <authorList>
            <person name="Feng X."/>
        </authorList>
    </citation>
    <scope>NUCLEOTIDE SEQUENCE</scope>
    <source>
        <strain evidence="3">KCTC 22041</strain>
    </source>
</reference>
<feature type="region of interest" description="Disordered" evidence="1">
    <location>
        <begin position="22"/>
        <end position="62"/>
    </location>
</feature>
<gene>
    <name evidence="3" type="ORF">JIN85_07860</name>
</gene>
<protein>
    <recommendedName>
        <fullName evidence="5">Peptidase inhibitor I78 family protein</fullName>
    </recommendedName>
</protein>
<dbReference type="RefSeq" id="WP_200269349.1">
    <property type="nucleotide sequence ID" value="NZ_JAENIJ010000009.1"/>
</dbReference>
<dbReference type="AlphaFoldDB" id="A0A934S369"/>
<feature type="chain" id="PRO_5036935414" description="Peptidase inhibitor I78 family protein" evidence="2">
    <location>
        <begin position="22"/>
        <end position="118"/>
    </location>
</feature>
<keyword evidence="4" id="KW-1185">Reference proteome</keyword>
<evidence type="ECO:0008006" key="5">
    <source>
        <dbReference type="Google" id="ProtNLM"/>
    </source>
</evidence>
<dbReference type="Gene3D" id="3.30.10.10">
    <property type="entry name" value="Trypsin Inhibitor V, subunit A"/>
    <property type="match status" value="1"/>
</dbReference>
<keyword evidence="2" id="KW-0732">Signal</keyword>
<evidence type="ECO:0000313" key="4">
    <source>
        <dbReference type="Proteomes" id="UP000603141"/>
    </source>
</evidence>
<dbReference type="Proteomes" id="UP000603141">
    <property type="component" value="Unassembled WGS sequence"/>
</dbReference>
<sequence>MKTHRYRITFAALTGSLCLNACDPKDSTSAPTPVPVDESQGSDLKPAPSDTGADAPRSGPESYVGLRLEEAEKIADQAGLRHRVISIDGEEKMVTQDFIPDRLNFTVENGIVTAVKNG</sequence>
<evidence type="ECO:0000256" key="2">
    <source>
        <dbReference type="SAM" id="SignalP"/>
    </source>
</evidence>
<proteinExistence type="predicted"/>
<evidence type="ECO:0000313" key="3">
    <source>
        <dbReference type="EMBL" id="MBK1882325.1"/>
    </source>
</evidence>
<evidence type="ECO:0000256" key="1">
    <source>
        <dbReference type="SAM" id="MobiDB-lite"/>
    </source>
</evidence>
<dbReference type="EMBL" id="JAENIJ010000009">
    <property type="protein sequence ID" value="MBK1882325.1"/>
    <property type="molecule type" value="Genomic_DNA"/>
</dbReference>
<name>A0A934S369_9BACT</name>
<comment type="caution">
    <text evidence="3">The sequence shown here is derived from an EMBL/GenBank/DDBJ whole genome shotgun (WGS) entry which is preliminary data.</text>
</comment>
<feature type="signal peptide" evidence="2">
    <location>
        <begin position="1"/>
        <end position="21"/>
    </location>
</feature>